<proteinExistence type="predicted"/>
<dbReference type="AlphaFoldDB" id="G6XK79"/>
<dbReference type="PATRIC" id="fig|1088869.3.peg.1890"/>
<protein>
    <submittedName>
        <fullName evidence="1">Uncharacterized protein</fullName>
    </submittedName>
</protein>
<name>G6XK79_9PROT</name>
<gene>
    <name evidence="1" type="ORF">GMO_18950</name>
</gene>
<dbReference type="Proteomes" id="UP000004949">
    <property type="component" value="Unassembled WGS sequence"/>
</dbReference>
<comment type="caution">
    <text evidence="1">The sequence shown here is derived from an EMBL/GenBank/DDBJ whole genome shotgun (WGS) entry which is preliminary data.</text>
</comment>
<organism evidence="1 2">
    <name type="scientific">Gluconobacter morbifer G707</name>
    <dbReference type="NCBI Taxonomy" id="1088869"/>
    <lineage>
        <taxon>Bacteria</taxon>
        <taxon>Pseudomonadati</taxon>
        <taxon>Pseudomonadota</taxon>
        <taxon>Alphaproteobacteria</taxon>
        <taxon>Acetobacterales</taxon>
        <taxon>Acetobacteraceae</taxon>
        <taxon>Gluconobacter</taxon>
    </lineage>
</organism>
<keyword evidence="2" id="KW-1185">Reference proteome</keyword>
<reference evidence="1 2" key="1">
    <citation type="submission" date="2011-10" db="EMBL/GenBank/DDBJ databases">
        <title>Genome sequence of Gluconobacter morbifer G707, isolated from Drosophila gut.</title>
        <authorList>
            <person name="Lee W.-J."/>
            <person name="Kim E.-K."/>
        </authorList>
    </citation>
    <scope>NUCLEOTIDE SEQUENCE [LARGE SCALE GENOMIC DNA]</scope>
    <source>
        <strain evidence="1 2">G707</strain>
    </source>
</reference>
<accession>G6XK79</accession>
<evidence type="ECO:0000313" key="2">
    <source>
        <dbReference type="Proteomes" id="UP000004949"/>
    </source>
</evidence>
<evidence type="ECO:0000313" key="1">
    <source>
        <dbReference type="EMBL" id="EHH67675.1"/>
    </source>
</evidence>
<dbReference type="EMBL" id="AGQV01000006">
    <property type="protein sequence ID" value="EHH67675.1"/>
    <property type="molecule type" value="Genomic_DNA"/>
</dbReference>
<sequence length="53" mass="6190">MNSWAGKPGRKIPEDISQTLLEDFDKDIGKTQGNINRYYLFFIVSQKTEFVCF</sequence>